<dbReference type="PROSITE" id="PS51257">
    <property type="entry name" value="PROKAR_LIPOPROTEIN"/>
    <property type="match status" value="1"/>
</dbReference>
<name>A0A5C6FFD6_9BACT</name>
<evidence type="ECO:0000313" key="2">
    <source>
        <dbReference type="EMBL" id="TWU58856.1"/>
    </source>
</evidence>
<dbReference type="RefSeq" id="WP_146456054.1">
    <property type="nucleotide sequence ID" value="NZ_SJPW01000002.1"/>
</dbReference>
<protein>
    <recommendedName>
        <fullName evidence="4">Glycosyl transferase family 11</fullName>
    </recommendedName>
</protein>
<evidence type="ECO:0000256" key="1">
    <source>
        <dbReference type="SAM" id="MobiDB-lite"/>
    </source>
</evidence>
<evidence type="ECO:0008006" key="4">
    <source>
        <dbReference type="Google" id="ProtNLM"/>
    </source>
</evidence>
<reference evidence="2 3" key="1">
    <citation type="submission" date="2019-02" db="EMBL/GenBank/DDBJ databases">
        <title>Deep-cultivation of Planctomycetes and their phenomic and genomic characterization uncovers novel biology.</title>
        <authorList>
            <person name="Wiegand S."/>
            <person name="Jogler M."/>
            <person name="Boedeker C."/>
            <person name="Pinto D."/>
            <person name="Vollmers J."/>
            <person name="Rivas-Marin E."/>
            <person name="Kohn T."/>
            <person name="Peeters S.H."/>
            <person name="Heuer A."/>
            <person name="Rast P."/>
            <person name="Oberbeckmann S."/>
            <person name="Bunk B."/>
            <person name="Jeske O."/>
            <person name="Meyerdierks A."/>
            <person name="Storesund J.E."/>
            <person name="Kallscheuer N."/>
            <person name="Luecker S."/>
            <person name="Lage O.M."/>
            <person name="Pohl T."/>
            <person name="Merkel B.J."/>
            <person name="Hornburger P."/>
            <person name="Mueller R.-W."/>
            <person name="Bruemmer F."/>
            <person name="Labrenz M."/>
            <person name="Spormann A.M."/>
            <person name="Op Den Camp H."/>
            <person name="Overmann J."/>
            <person name="Amann R."/>
            <person name="Jetten M.S.M."/>
            <person name="Mascher T."/>
            <person name="Medema M.H."/>
            <person name="Devos D.P."/>
            <person name="Kaster A.-K."/>
            <person name="Ovreas L."/>
            <person name="Rohde M."/>
            <person name="Galperin M.Y."/>
            <person name="Jogler C."/>
        </authorList>
    </citation>
    <scope>NUCLEOTIDE SEQUENCE [LARGE SCALE GENOMIC DNA]</scope>
    <source>
        <strain evidence="2 3">Poly51</strain>
    </source>
</reference>
<comment type="caution">
    <text evidence="2">The sequence shown here is derived from an EMBL/GenBank/DDBJ whole genome shotgun (WGS) entry which is preliminary data.</text>
</comment>
<feature type="region of interest" description="Disordered" evidence="1">
    <location>
        <begin position="293"/>
        <end position="314"/>
    </location>
</feature>
<feature type="compositionally biased region" description="Polar residues" evidence="1">
    <location>
        <begin position="293"/>
        <end position="306"/>
    </location>
</feature>
<proteinExistence type="predicted"/>
<sequence>MIVIARNFGQLGNRLLLSSNLIAAACQYDVPLFNPSFARYAHYFQATSNDLWCRFPVRNRPTAPSPIAREMLYRSVYLTGRTLSHLRMTSFPFHIVRVTPQQTCDLQSDAFARKATGRRPVLVSGWKFDAGDWIQKHADSIRSVYRIADQHQSNVDGLMAQARARGSHVVGVHIRQGDYARFENGRYFYSIDQYAAAMRRIRERMADRDVVFLVCGNVPLADHDFGDLNVCFGTGHMIEDMYAFAAADTVIGPPSTYTGWASFYGRVPMRWMSHAEETFDQIDPPYWSSPVGSTNTNSAPTLTNDDAPSLAWAA</sequence>
<dbReference type="Gene3D" id="3.40.50.11350">
    <property type="match status" value="1"/>
</dbReference>
<dbReference type="OrthoDB" id="257809at2"/>
<gene>
    <name evidence="2" type="ORF">Poly51_16360</name>
</gene>
<accession>A0A5C6FFD6</accession>
<dbReference type="Proteomes" id="UP000318288">
    <property type="component" value="Unassembled WGS sequence"/>
</dbReference>
<keyword evidence="3" id="KW-1185">Reference proteome</keyword>
<dbReference type="AlphaFoldDB" id="A0A5C6FFD6"/>
<organism evidence="2 3">
    <name type="scientific">Rubripirellula tenax</name>
    <dbReference type="NCBI Taxonomy" id="2528015"/>
    <lineage>
        <taxon>Bacteria</taxon>
        <taxon>Pseudomonadati</taxon>
        <taxon>Planctomycetota</taxon>
        <taxon>Planctomycetia</taxon>
        <taxon>Pirellulales</taxon>
        <taxon>Pirellulaceae</taxon>
        <taxon>Rubripirellula</taxon>
    </lineage>
</organism>
<dbReference type="EMBL" id="SJPW01000002">
    <property type="protein sequence ID" value="TWU58856.1"/>
    <property type="molecule type" value="Genomic_DNA"/>
</dbReference>
<evidence type="ECO:0000313" key="3">
    <source>
        <dbReference type="Proteomes" id="UP000318288"/>
    </source>
</evidence>